<name>A0ABM1JI32_GEKJA</name>
<gene>
    <name evidence="4" type="primary">LOC107105633</name>
</gene>
<organism evidence="3 4">
    <name type="scientific">Gekko japonicus</name>
    <name type="common">Schlegel's Japanese gecko</name>
    <dbReference type="NCBI Taxonomy" id="146911"/>
    <lineage>
        <taxon>Eukaryota</taxon>
        <taxon>Metazoa</taxon>
        <taxon>Chordata</taxon>
        <taxon>Craniata</taxon>
        <taxon>Vertebrata</taxon>
        <taxon>Euteleostomi</taxon>
        <taxon>Lepidosauria</taxon>
        <taxon>Squamata</taxon>
        <taxon>Bifurcata</taxon>
        <taxon>Gekkota</taxon>
        <taxon>Gekkonidae</taxon>
        <taxon>Gekkoninae</taxon>
        <taxon>Gekko</taxon>
    </lineage>
</organism>
<proteinExistence type="predicted"/>
<feature type="region of interest" description="Disordered" evidence="1">
    <location>
        <begin position="68"/>
        <end position="136"/>
    </location>
</feature>
<dbReference type="RefSeq" id="XP_015261119.1">
    <property type="nucleotide sequence ID" value="XM_015405633.1"/>
</dbReference>
<dbReference type="InterPro" id="IPR038915">
    <property type="entry name" value="PRR29-like"/>
</dbReference>
<feature type="domain" description="DUF4587" evidence="2">
    <location>
        <begin position="1"/>
        <end position="62"/>
    </location>
</feature>
<dbReference type="PANTHER" id="PTHR28604">
    <property type="match status" value="1"/>
</dbReference>
<keyword evidence="3" id="KW-1185">Reference proteome</keyword>
<evidence type="ECO:0000313" key="3">
    <source>
        <dbReference type="Proteomes" id="UP000694871"/>
    </source>
</evidence>
<evidence type="ECO:0000259" key="2">
    <source>
        <dbReference type="Pfam" id="PF15248"/>
    </source>
</evidence>
<feature type="compositionally biased region" description="Low complexity" evidence="1">
    <location>
        <begin position="74"/>
        <end position="86"/>
    </location>
</feature>
<dbReference type="PANTHER" id="PTHR28604:SF1">
    <property type="entry name" value="PROLINE-RICH PROTEIN 29"/>
    <property type="match status" value="1"/>
</dbReference>
<accession>A0ABM1JI32</accession>
<reference evidence="4" key="1">
    <citation type="submission" date="2025-08" db="UniProtKB">
        <authorList>
            <consortium name="RefSeq"/>
        </authorList>
    </citation>
    <scope>IDENTIFICATION</scope>
</reference>
<dbReference type="InterPro" id="IPR027904">
    <property type="entry name" value="DUF4587"/>
</dbReference>
<dbReference type="Pfam" id="PF15248">
    <property type="entry name" value="DUF4587"/>
    <property type="match status" value="1"/>
</dbReference>
<dbReference type="Proteomes" id="UP000694871">
    <property type="component" value="Unplaced"/>
</dbReference>
<evidence type="ECO:0000313" key="4">
    <source>
        <dbReference type="RefSeq" id="XP_015261119.1"/>
    </source>
</evidence>
<evidence type="ECO:0000256" key="1">
    <source>
        <dbReference type="SAM" id="MobiDB-lite"/>
    </source>
</evidence>
<protein>
    <submittedName>
        <fullName evidence="4">Proline-rich protein 29-like</fullName>
    </submittedName>
</protein>
<dbReference type="GeneID" id="107105633"/>
<sequence>MELMMIQNAQMHQVIMNNLAMSAVASFGLCSPQSAAPVTHLPWQVEDDEDDDPEPLVFHHHYTPYPNTVPPTAWQPQSQPSAWPQPTIRHVGPDPQPAARLDDQVVPPPPPPSATGTVTADVPPASEYYDFTQGRF</sequence>